<accession>A0ABV5J5B7</accession>
<keyword evidence="6 7" id="KW-0472">Membrane</keyword>
<reference evidence="10 11" key="1">
    <citation type="submission" date="2024-09" db="EMBL/GenBank/DDBJ databases">
        <authorList>
            <person name="Sun Q."/>
            <person name="Mori K."/>
        </authorList>
    </citation>
    <scope>NUCLEOTIDE SEQUENCE [LARGE SCALE GENOMIC DNA]</scope>
    <source>
        <strain evidence="10 11">CECT 7682</strain>
    </source>
</reference>
<evidence type="ECO:0000256" key="1">
    <source>
        <dbReference type="ARBA" id="ARBA00004651"/>
    </source>
</evidence>
<keyword evidence="5 7" id="KW-1133">Transmembrane helix</keyword>
<feature type="domain" description="MacB-like periplasmic core" evidence="9">
    <location>
        <begin position="21"/>
        <end position="236"/>
    </location>
</feature>
<evidence type="ECO:0000256" key="2">
    <source>
        <dbReference type="ARBA" id="ARBA00005236"/>
    </source>
</evidence>
<evidence type="ECO:0000259" key="8">
    <source>
        <dbReference type="Pfam" id="PF02687"/>
    </source>
</evidence>
<feature type="transmembrane region" description="Helical" evidence="7">
    <location>
        <begin position="309"/>
        <end position="340"/>
    </location>
</feature>
<feature type="transmembrane region" description="Helical" evidence="7">
    <location>
        <begin position="376"/>
        <end position="395"/>
    </location>
</feature>
<evidence type="ECO:0000259" key="9">
    <source>
        <dbReference type="Pfam" id="PF12704"/>
    </source>
</evidence>
<proteinExistence type="inferred from homology"/>
<dbReference type="Proteomes" id="UP001589654">
    <property type="component" value="Unassembled WGS sequence"/>
</dbReference>
<evidence type="ECO:0000256" key="5">
    <source>
        <dbReference type="ARBA" id="ARBA00022989"/>
    </source>
</evidence>
<organism evidence="10 11">
    <name type="scientific">Echinicola jeungdonensis</name>
    <dbReference type="NCBI Taxonomy" id="709343"/>
    <lineage>
        <taxon>Bacteria</taxon>
        <taxon>Pseudomonadati</taxon>
        <taxon>Bacteroidota</taxon>
        <taxon>Cytophagia</taxon>
        <taxon>Cytophagales</taxon>
        <taxon>Cyclobacteriaceae</taxon>
        <taxon>Echinicola</taxon>
    </lineage>
</organism>
<evidence type="ECO:0000313" key="10">
    <source>
        <dbReference type="EMBL" id="MFB9211405.1"/>
    </source>
</evidence>
<feature type="domain" description="ABC3 transporter permease C-terminal" evidence="8">
    <location>
        <begin position="267"/>
        <end position="399"/>
    </location>
</feature>
<name>A0ABV5J5B7_9BACT</name>
<feature type="transmembrane region" description="Helical" evidence="7">
    <location>
        <begin position="267"/>
        <end position="288"/>
    </location>
</feature>
<sequence length="407" mass="45692">MLLKLAWRNIWRNKRRTVITVVSIAFAVILSSVMRSMQLGSYERMIDNSVRFLTGYIQVHKKGYWDEQVIDNAFEPPPQLKEKIGAIENVEAAVPRLESFALASYQTQTKGAMIIGIDPEKESSLSGVEEKIVEGEIFDINDQQVLVGNGLADYLKLGIGDTIVLISQGYHGVNAAGKYPVSGLVKFGLPQLTNQVVFMPLPAAQYFFGADQLLTALAVVTDHPKHVGSIQSAIQQEVDTTELEVLNWKIMMPELIQGIEIDNISGIIMLLLLYVVIGFGMFGTFLMMTTERMYEFGVLLSVGMRRYKLQLVIFAEIIMLAMIAVLVGFALSLPVISYFYKHPITLPEEYKDAFEKFGIEPIYVFSLEPVVFTSQAWVVFFMALVLGSYPLYKIWKLDPVTAMKEGR</sequence>
<keyword evidence="3" id="KW-1003">Cell membrane</keyword>
<keyword evidence="11" id="KW-1185">Reference proteome</keyword>
<dbReference type="EMBL" id="JBHMEW010000048">
    <property type="protein sequence ID" value="MFB9211405.1"/>
    <property type="molecule type" value="Genomic_DNA"/>
</dbReference>
<comment type="subcellular location">
    <subcellularLocation>
        <location evidence="1">Cell membrane</location>
        <topology evidence="1">Multi-pass membrane protein</topology>
    </subcellularLocation>
</comment>
<protein>
    <submittedName>
        <fullName evidence="10">ABC transporter permease</fullName>
    </submittedName>
</protein>
<evidence type="ECO:0000313" key="11">
    <source>
        <dbReference type="Proteomes" id="UP001589654"/>
    </source>
</evidence>
<dbReference type="InterPro" id="IPR025857">
    <property type="entry name" value="MacB_PCD"/>
</dbReference>
<keyword evidence="4 7" id="KW-0812">Transmembrane</keyword>
<dbReference type="Pfam" id="PF02687">
    <property type="entry name" value="FtsX"/>
    <property type="match status" value="1"/>
</dbReference>
<dbReference type="PANTHER" id="PTHR30489">
    <property type="entry name" value="LIPOPROTEIN-RELEASING SYSTEM TRANSMEMBRANE PROTEIN LOLE"/>
    <property type="match status" value="1"/>
</dbReference>
<comment type="similarity">
    <text evidence="2">Belongs to the ABC-4 integral membrane protein family. LolC/E subfamily.</text>
</comment>
<evidence type="ECO:0000256" key="7">
    <source>
        <dbReference type="SAM" id="Phobius"/>
    </source>
</evidence>
<dbReference type="Pfam" id="PF12704">
    <property type="entry name" value="MacB_PCD"/>
    <property type="match status" value="1"/>
</dbReference>
<evidence type="ECO:0000256" key="3">
    <source>
        <dbReference type="ARBA" id="ARBA00022475"/>
    </source>
</evidence>
<dbReference type="RefSeq" id="WP_290246632.1">
    <property type="nucleotide sequence ID" value="NZ_JAUFQT010000001.1"/>
</dbReference>
<dbReference type="PANTHER" id="PTHR30489:SF0">
    <property type="entry name" value="LIPOPROTEIN-RELEASING SYSTEM TRANSMEMBRANE PROTEIN LOLE"/>
    <property type="match status" value="1"/>
</dbReference>
<gene>
    <name evidence="10" type="ORF">ACFFUR_06285</name>
</gene>
<evidence type="ECO:0000256" key="6">
    <source>
        <dbReference type="ARBA" id="ARBA00023136"/>
    </source>
</evidence>
<comment type="caution">
    <text evidence="10">The sequence shown here is derived from an EMBL/GenBank/DDBJ whole genome shotgun (WGS) entry which is preliminary data.</text>
</comment>
<dbReference type="InterPro" id="IPR003838">
    <property type="entry name" value="ABC3_permease_C"/>
</dbReference>
<dbReference type="InterPro" id="IPR051447">
    <property type="entry name" value="Lipoprotein-release_system"/>
</dbReference>
<evidence type="ECO:0000256" key="4">
    <source>
        <dbReference type="ARBA" id="ARBA00022692"/>
    </source>
</evidence>